<dbReference type="EMBL" id="JACLAG010000001">
    <property type="protein sequence ID" value="MBC2618190.1"/>
    <property type="molecule type" value="Genomic_DNA"/>
</dbReference>
<dbReference type="Pfam" id="PF07377">
    <property type="entry name" value="DUF1493"/>
    <property type="match status" value="1"/>
</dbReference>
<sequence>MDIILMSIQDDVLKLFREEIPGYLDENWKEVPLELDSELFDVPGDDLHSALTRYEKEFKVDLSCVNWKPYYPWHNLPLFTRWFKAKREEVEATRIPLTVRMFAESAEAGKWLFEIWTDNKQEDA</sequence>
<accession>A0A7X1BJP2</accession>
<dbReference type="AlphaFoldDB" id="A0A7X1BJP2"/>
<proteinExistence type="predicted"/>
<name>A0A7X1BJP2_9ENTR</name>
<comment type="caution">
    <text evidence="1">The sequence shown here is derived from an EMBL/GenBank/DDBJ whole genome shotgun (WGS) entry which is preliminary data.</text>
</comment>
<reference evidence="1 2" key="1">
    <citation type="submission" date="2020-08" db="EMBL/GenBank/DDBJ databases">
        <title>Emergence and comparative genomics analysis of Citrobacter in Fennec fox imported from North Africa to China.</title>
        <authorList>
            <person name="Zheng B."/>
        </authorList>
    </citation>
    <scope>NUCLEOTIDE SEQUENCE [LARGE SCALE GENOMIC DNA]</scope>
    <source>
        <strain evidence="1 2">FF141</strain>
    </source>
</reference>
<protein>
    <submittedName>
        <fullName evidence="1">DUF1493 family protein</fullName>
    </submittedName>
</protein>
<evidence type="ECO:0000313" key="1">
    <source>
        <dbReference type="EMBL" id="MBC2618190.1"/>
    </source>
</evidence>
<dbReference type="RefSeq" id="WP_085047639.1">
    <property type="nucleotide sequence ID" value="NZ_CP069770.1"/>
</dbReference>
<organism evidence="1 2">
    <name type="scientific">Citrobacter cronae</name>
    <dbReference type="NCBI Taxonomy" id="1748967"/>
    <lineage>
        <taxon>Bacteria</taxon>
        <taxon>Pseudomonadati</taxon>
        <taxon>Pseudomonadota</taxon>
        <taxon>Gammaproteobacteria</taxon>
        <taxon>Enterobacterales</taxon>
        <taxon>Enterobacteriaceae</taxon>
        <taxon>Citrobacter</taxon>
        <taxon>Citrobacter freundii complex</taxon>
    </lineage>
</organism>
<dbReference type="Proteomes" id="UP000548504">
    <property type="component" value="Unassembled WGS sequence"/>
</dbReference>
<evidence type="ECO:0000313" key="2">
    <source>
        <dbReference type="Proteomes" id="UP000548504"/>
    </source>
</evidence>
<dbReference type="InterPro" id="IPR010862">
    <property type="entry name" value="DUF1493"/>
</dbReference>
<gene>
    <name evidence="1" type="ORF">H7I73_00850</name>
</gene>